<dbReference type="Proteomes" id="UP000235371">
    <property type="component" value="Unassembled WGS sequence"/>
</dbReference>
<dbReference type="GO" id="GO:0003756">
    <property type="term" value="F:protein disulfide isomerase activity"/>
    <property type="evidence" value="ECO:0007669"/>
    <property type="project" value="UniProtKB-EC"/>
</dbReference>
<dbReference type="InterPro" id="IPR036249">
    <property type="entry name" value="Thioredoxin-like_sf"/>
</dbReference>
<evidence type="ECO:0000256" key="6">
    <source>
        <dbReference type="ARBA" id="ARBA00022729"/>
    </source>
</evidence>
<evidence type="ECO:0000256" key="4">
    <source>
        <dbReference type="ARBA" id="ARBA00006347"/>
    </source>
</evidence>
<dbReference type="PANTHER" id="PTHR18929">
    <property type="entry name" value="PROTEIN DISULFIDE ISOMERASE"/>
    <property type="match status" value="1"/>
</dbReference>
<evidence type="ECO:0000256" key="3">
    <source>
        <dbReference type="ARBA" id="ARBA00004319"/>
    </source>
</evidence>
<dbReference type="SUPFAM" id="SSF52833">
    <property type="entry name" value="Thioredoxin-like"/>
    <property type="match status" value="4"/>
</dbReference>
<feature type="compositionally biased region" description="Low complexity" evidence="16">
    <location>
        <begin position="490"/>
        <end position="499"/>
    </location>
</feature>
<feature type="compositionally biased region" description="Low complexity" evidence="16">
    <location>
        <begin position="509"/>
        <end position="522"/>
    </location>
</feature>
<reference evidence="18 19" key="1">
    <citation type="submission" date="2016-04" db="EMBL/GenBank/DDBJ databases">
        <title>A degradative enzymes factory behind the ericoid mycorrhizal symbiosis.</title>
        <authorList>
            <consortium name="DOE Joint Genome Institute"/>
            <person name="Martino E."/>
            <person name="Morin E."/>
            <person name="Grelet G."/>
            <person name="Kuo A."/>
            <person name="Kohler A."/>
            <person name="Daghino S."/>
            <person name="Barry K."/>
            <person name="Choi C."/>
            <person name="Cichocki N."/>
            <person name="Clum A."/>
            <person name="Copeland A."/>
            <person name="Hainaut M."/>
            <person name="Haridas S."/>
            <person name="Labutti K."/>
            <person name="Lindquist E."/>
            <person name="Lipzen A."/>
            <person name="Khouja H.-R."/>
            <person name="Murat C."/>
            <person name="Ohm R."/>
            <person name="Olson A."/>
            <person name="Spatafora J."/>
            <person name="Veneault-Fourrey C."/>
            <person name="Henrissat B."/>
            <person name="Grigoriev I."/>
            <person name="Martin F."/>
            <person name="Perotto S."/>
        </authorList>
    </citation>
    <scope>NUCLEOTIDE SEQUENCE [LARGE SCALE GENOMIC DNA]</scope>
    <source>
        <strain evidence="18 19">E</strain>
    </source>
</reference>
<dbReference type="GO" id="GO:0006457">
    <property type="term" value="P:protein folding"/>
    <property type="evidence" value="ECO:0007669"/>
    <property type="project" value="TreeGrafter"/>
</dbReference>
<feature type="signal peptide" evidence="15">
    <location>
        <begin position="1"/>
        <end position="19"/>
    </location>
</feature>
<feature type="domain" description="Thioredoxin" evidence="17">
    <location>
        <begin position="11"/>
        <end position="126"/>
    </location>
</feature>
<dbReference type="FunCoup" id="A0A2J6SLS1">
    <property type="interactions" value="809"/>
</dbReference>
<dbReference type="EMBL" id="KZ613912">
    <property type="protein sequence ID" value="PMD51715.1"/>
    <property type="molecule type" value="Genomic_DNA"/>
</dbReference>
<name>A0A2J6SLS1_9HELO</name>
<proteinExistence type="inferred from homology"/>
<evidence type="ECO:0000256" key="8">
    <source>
        <dbReference type="ARBA" id="ARBA00022824"/>
    </source>
</evidence>
<evidence type="ECO:0000256" key="13">
    <source>
        <dbReference type="PIRSR" id="PIRSR605792-51"/>
    </source>
</evidence>
<evidence type="ECO:0000313" key="18">
    <source>
        <dbReference type="EMBL" id="PMD51715.1"/>
    </source>
</evidence>
<gene>
    <name evidence="18" type="ORF">K444DRAFT_636977</name>
</gene>
<evidence type="ECO:0000256" key="10">
    <source>
        <dbReference type="ARBA" id="ARBA00023235"/>
    </source>
</evidence>
<organism evidence="18 19">
    <name type="scientific">Hyaloscypha bicolor E</name>
    <dbReference type="NCBI Taxonomy" id="1095630"/>
    <lineage>
        <taxon>Eukaryota</taxon>
        <taxon>Fungi</taxon>
        <taxon>Dikarya</taxon>
        <taxon>Ascomycota</taxon>
        <taxon>Pezizomycotina</taxon>
        <taxon>Leotiomycetes</taxon>
        <taxon>Helotiales</taxon>
        <taxon>Hyaloscyphaceae</taxon>
        <taxon>Hyaloscypha</taxon>
        <taxon>Hyaloscypha bicolor</taxon>
    </lineage>
</organism>
<dbReference type="GO" id="GO:0005788">
    <property type="term" value="C:endoplasmic reticulum lumen"/>
    <property type="evidence" value="ECO:0007669"/>
    <property type="project" value="UniProtKB-SubCell"/>
</dbReference>
<dbReference type="PRINTS" id="PR00421">
    <property type="entry name" value="THIOREDOXIN"/>
</dbReference>
<comment type="subcellular location">
    <subcellularLocation>
        <location evidence="3">Endoplasmic reticulum lumen</location>
    </subcellularLocation>
</comment>
<dbReference type="FunFam" id="3.40.30.10:FF:000139">
    <property type="entry name" value="Protein disulfide-isomerase"/>
    <property type="match status" value="1"/>
</dbReference>
<dbReference type="InterPro" id="IPR005792">
    <property type="entry name" value="Prot_disulphide_isomerase"/>
</dbReference>
<keyword evidence="7" id="KW-0677">Repeat</keyword>
<evidence type="ECO:0000256" key="14">
    <source>
        <dbReference type="RuleBase" id="RU004208"/>
    </source>
</evidence>
<evidence type="ECO:0000313" key="19">
    <source>
        <dbReference type="Proteomes" id="UP000235371"/>
    </source>
</evidence>
<dbReference type="InterPro" id="IPR017937">
    <property type="entry name" value="Thioredoxin_CS"/>
</dbReference>
<keyword evidence="11 13" id="KW-0676">Redox-active center</keyword>
<feature type="disulfide bond" description="Redox-active" evidence="13">
    <location>
        <begin position="49"/>
        <end position="52"/>
    </location>
</feature>
<dbReference type="FunFam" id="3.40.30.10:FF:000154">
    <property type="entry name" value="Protein disulfide-isomerase"/>
    <property type="match status" value="1"/>
</dbReference>
<dbReference type="STRING" id="1095630.A0A2J6SLS1"/>
<protein>
    <recommendedName>
        <fullName evidence="12 15">Protein disulfide-isomerase</fullName>
        <ecNumber evidence="5 15">5.3.4.1</ecNumber>
    </recommendedName>
</protein>
<dbReference type="Pfam" id="PF00085">
    <property type="entry name" value="Thioredoxin"/>
    <property type="match status" value="2"/>
</dbReference>
<feature type="domain" description="Thioredoxin" evidence="17">
    <location>
        <begin position="325"/>
        <end position="464"/>
    </location>
</feature>
<keyword evidence="8" id="KW-0256">Endoplasmic reticulum</keyword>
<dbReference type="CDD" id="cd02982">
    <property type="entry name" value="PDI_b'_family"/>
    <property type="match status" value="1"/>
</dbReference>
<accession>A0A2J6SLS1</accession>
<dbReference type="NCBIfam" id="TIGR01130">
    <property type="entry name" value="ER_PDI_fam"/>
    <property type="match status" value="1"/>
</dbReference>
<keyword evidence="6 15" id="KW-0732">Signal</keyword>
<dbReference type="GO" id="GO:0034976">
    <property type="term" value="P:response to endoplasmic reticulum stress"/>
    <property type="evidence" value="ECO:0007669"/>
    <property type="project" value="TreeGrafter"/>
</dbReference>
<keyword evidence="10 15" id="KW-0413">Isomerase</keyword>
<comment type="function">
    <text evidence="2">Participates in the folding of proteins containing disulfide bonds, may be involved in glycosylation, prolyl hydroxylation and triglyceride transfer.</text>
</comment>
<dbReference type="InParanoid" id="A0A2J6SLS1"/>
<dbReference type="PANTHER" id="PTHR18929:SF132">
    <property type="entry name" value="PROTEIN DISULFIDE-ISOMERASE A3"/>
    <property type="match status" value="1"/>
</dbReference>
<dbReference type="InterPro" id="IPR005788">
    <property type="entry name" value="PDI_thioredoxin-like_dom"/>
</dbReference>
<evidence type="ECO:0000256" key="12">
    <source>
        <dbReference type="ARBA" id="ARBA00039846"/>
    </source>
</evidence>
<dbReference type="FunFam" id="3.40.30.10:FF:000017">
    <property type="entry name" value="Protein disulfide-isomerase A4"/>
    <property type="match status" value="1"/>
</dbReference>
<dbReference type="AlphaFoldDB" id="A0A2J6SLS1"/>
<evidence type="ECO:0000256" key="7">
    <source>
        <dbReference type="ARBA" id="ARBA00022737"/>
    </source>
</evidence>
<feature type="chain" id="PRO_5014210099" description="Protein disulfide-isomerase" evidence="15">
    <location>
        <begin position="20"/>
        <end position="530"/>
    </location>
</feature>
<sequence>MRTFTTVAIGLLSATIASASDVASLTKDTFPDFVKENDLVLAEFFAPWCGHCKALAPEYEEAATTLKEKNIKLAKVDCTEEADLCQSFGVEGYPTLKVFRGPDNVSPYSGARKAPAIVSYMTKQSLPAVSILTAETLPDFKTADKVVLVAYFAADDNASNTTFTTVAEKLRDDYLFGASSDAEVAKAEGVEFPSLVLYKSFDEGKAVFSEAFDVEAIEKFAKTTSIPLIGEVGPETYAGYMATGIPLAYIFAETEEERTTLSTALRDVAELYRGKVSFATIDAKAFGAHAGNLNLKADIFPAFAIQDTVNNKKFPFDQEAKITAELIGKFVQDFVDGNVEPSIKSEPIPEKQDGPVQIVVAKNYDDIVLDDAKDVLIEFYAPWCGHCKALAPKYDILGKLYVDAGHEDKITIAKVDATLNDVPDEIQGFPTIKLYKAGDKKNPVTYSGSRSIEDLIKFVQENGKYKIEVAYEEETEEAQKPVVESMAEQAAAATESVKSAAEEVKETVSSKASEATEAAKTAAAEDHDEL</sequence>
<dbReference type="EC" id="5.3.4.1" evidence="5 15"/>
<evidence type="ECO:0000256" key="2">
    <source>
        <dbReference type="ARBA" id="ARBA00002692"/>
    </source>
</evidence>
<dbReference type="GO" id="GO:0051082">
    <property type="term" value="F:unfolded protein binding"/>
    <property type="evidence" value="ECO:0007669"/>
    <property type="project" value="UniProtKB-ARBA"/>
</dbReference>
<evidence type="ECO:0000256" key="5">
    <source>
        <dbReference type="ARBA" id="ARBA00012723"/>
    </source>
</evidence>
<dbReference type="RefSeq" id="XP_024728619.1">
    <property type="nucleotide sequence ID" value="XM_024884065.1"/>
</dbReference>
<dbReference type="CDD" id="cd02981">
    <property type="entry name" value="PDI_b_family"/>
    <property type="match status" value="1"/>
</dbReference>
<keyword evidence="9 13" id="KW-1015">Disulfide bond</keyword>
<comment type="catalytic activity">
    <reaction evidence="1 15">
        <text>Catalyzes the rearrangement of -S-S- bonds in proteins.</text>
        <dbReference type="EC" id="5.3.4.1"/>
    </reaction>
</comment>
<dbReference type="InterPro" id="IPR013766">
    <property type="entry name" value="Thioredoxin_domain"/>
</dbReference>
<evidence type="ECO:0000256" key="1">
    <source>
        <dbReference type="ARBA" id="ARBA00001182"/>
    </source>
</evidence>
<dbReference type="CDD" id="cd02961">
    <property type="entry name" value="PDI_a_family"/>
    <property type="match status" value="1"/>
</dbReference>
<dbReference type="FunFam" id="3.40.30.10:FF:000185">
    <property type="entry name" value="Protein disulfide-isomerase"/>
    <property type="match status" value="1"/>
</dbReference>
<dbReference type="Pfam" id="PF13848">
    <property type="entry name" value="Thioredoxin_6"/>
    <property type="match status" value="1"/>
</dbReference>
<evidence type="ECO:0000256" key="15">
    <source>
        <dbReference type="RuleBase" id="RU361130"/>
    </source>
</evidence>
<comment type="similarity">
    <text evidence="4 14">Belongs to the protein disulfide isomerase family.</text>
</comment>
<dbReference type="PROSITE" id="PS51352">
    <property type="entry name" value="THIOREDOXIN_2"/>
    <property type="match status" value="2"/>
</dbReference>
<evidence type="ECO:0000256" key="11">
    <source>
        <dbReference type="ARBA" id="ARBA00023284"/>
    </source>
</evidence>
<evidence type="ECO:0000256" key="9">
    <source>
        <dbReference type="ARBA" id="ARBA00023157"/>
    </source>
</evidence>
<dbReference type="NCBIfam" id="TIGR01126">
    <property type="entry name" value="pdi_dom"/>
    <property type="match status" value="2"/>
</dbReference>
<dbReference type="GeneID" id="36592142"/>
<evidence type="ECO:0000256" key="16">
    <source>
        <dbReference type="SAM" id="MobiDB-lite"/>
    </source>
</evidence>
<dbReference type="GO" id="GO:0015035">
    <property type="term" value="F:protein-disulfide reductase activity"/>
    <property type="evidence" value="ECO:0007669"/>
    <property type="project" value="UniProtKB-ARBA"/>
</dbReference>
<dbReference type="PROSITE" id="PS00194">
    <property type="entry name" value="THIOREDOXIN_1"/>
    <property type="match status" value="2"/>
</dbReference>
<dbReference type="CDD" id="cd02995">
    <property type="entry name" value="PDI_a_PDI_a'_C"/>
    <property type="match status" value="1"/>
</dbReference>
<dbReference type="OrthoDB" id="427280at2759"/>
<dbReference type="Gene3D" id="3.40.30.10">
    <property type="entry name" value="Glutaredoxin"/>
    <property type="match status" value="4"/>
</dbReference>
<evidence type="ECO:0000259" key="17">
    <source>
        <dbReference type="PROSITE" id="PS51352"/>
    </source>
</evidence>
<keyword evidence="19" id="KW-1185">Reference proteome</keyword>
<feature type="disulfide bond" description="Redox-active" evidence="13">
    <location>
        <begin position="384"/>
        <end position="387"/>
    </location>
</feature>
<feature type="region of interest" description="Disordered" evidence="16">
    <location>
        <begin position="480"/>
        <end position="530"/>
    </location>
</feature>